<reference evidence="2" key="1">
    <citation type="journal article" date="2019" name="Int. J. Syst. Evol. Microbiol.">
        <title>The Global Catalogue of Microorganisms (GCM) 10K type strain sequencing project: providing services to taxonomists for standard genome sequencing and annotation.</title>
        <authorList>
            <consortium name="The Broad Institute Genomics Platform"/>
            <consortium name="The Broad Institute Genome Sequencing Center for Infectious Disease"/>
            <person name="Wu L."/>
            <person name="Ma J."/>
        </authorList>
    </citation>
    <scope>NUCLEOTIDE SEQUENCE [LARGE SCALE GENOMIC DNA]</scope>
    <source>
        <strain evidence="2">CGMCC 1.16306</strain>
    </source>
</reference>
<gene>
    <name evidence="1" type="ORF">ACFO4N_04430</name>
</gene>
<proteinExistence type="predicted"/>
<name>A0ABV9GMR0_9BACL</name>
<protein>
    <submittedName>
        <fullName evidence="1">YqhG family protein</fullName>
    </submittedName>
</protein>
<organism evidence="1 2">
    <name type="scientific">Camelliibacillus cellulosilyticus</name>
    <dbReference type="NCBI Taxonomy" id="2174486"/>
    <lineage>
        <taxon>Bacteria</taxon>
        <taxon>Bacillati</taxon>
        <taxon>Bacillota</taxon>
        <taxon>Bacilli</taxon>
        <taxon>Bacillales</taxon>
        <taxon>Sporolactobacillaceae</taxon>
        <taxon>Camelliibacillus</taxon>
    </lineage>
</organism>
<dbReference type="RefSeq" id="WP_376844985.1">
    <property type="nucleotide sequence ID" value="NZ_JBHSFW010000001.1"/>
</dbReference>
<dbReference type="Proteomes" id="UP001596022">
    <property type="component" value="Unassembled WGS sequence"/>
</dbReference>
<dbReference type="InterPro" id="IPR024562">
    <property type="entry name" value="YqhG"/>
</dbReference>
<dbReference type="EMBL" id="JBHSFW010000001">
    <property type="protein sequence ID" value="MFC4617975.1"/>
    <property type="molecule type" value="Genomic_DNA"/>
</dbReference>
<dbReference type="Pfam" id="PF11079">
    <property type="entry name" value="YqhG"/>
    <property type="match status" value="1"/>
</dbReference>
<evidence type="ECO:0000313" key="2">
    <source>
        <dbReference type="Proteomes" id="UP001596022"/>
    </source>
</evidence>
<accession>A0ABV9GMR0</accession>
<sequence>MKQEAIHNYLETYFHASGCDILESRPGFLKIKLTVELDKLLMNRPFYWQYIEKIGGIPETQTLTLKTNASDEDGEFVHFGSPRLHQIFAAAKALSPYIRLYENKQPNAGGGQTPLYPWLSINAKMSLRCDLKKDWLLSLGLNLINGMVIKNFQESVEKIALTPKIPDYCYTLTPMIKPGSGLRRLEAVIAHMMEQEDHTWAQAAMERWQSDVDLLDRFYEDLDDDESIKEAYAIEKNALKEQYEPRITVSIINGGLFYLTDQFLP</sequence>
<comment type="caution">
    <text evidence="1">The sequence shown here is derived from an EMBL/GenBank/DDBJ whole genome shotgun (WGS) entry which is preliminary data.</text>
</comment>
<keyword evidence="2" id="KW-1185">Reference proteome</keyword>
<evidence type="ECO:0000313" key="1">
    <source>
        <dbReference type="EMBL" id="MFC4617975.1"/>
    </source>
</evidence>